<dbReference type="EMBL" id="JBBYAF010000005">
    <property type="protein sequence ID" value="MEL3971503.1"/>
    <property type="molecule type" value="Genomic_DNA"/>
</dbReference>
<dbReference type="PROSITE" id="PS51084">
    <property type="entry name" value="HIT_2"/>
    <property type="match status" value="1"/>
</dbReference>
<dbReference type="Pfam" id="PF01230">
    <property type="entry name" value="HIT"/>
    <property type="match status" value="1"/>
</dbReference>
<dbReference type="Gene3D" id="3.30.428.10">
    <property type="entry name" value="HIT-like"/>
    <property type="match status" value="1"/>
</dbReference>
<dbReference type="RefSeq" id="WP_341980813.1">
    <property type="nucleotide sequence ID" value="NZ_JBBYAF010000005.1"/>
</dbReference>
<dbReference type="PANTHER" id="PTHR42997">
    <property type="entry name" value="HIT FAMILY HYDROLASE"/>
    <property type="match status" value="1"/>
</dbReference>
<comment type="caution">
    <text evidence="3">The sequence shown here is derived from an EMBL/GenBank/DDBJ whole genome shotgun (WGS) entry which is preliminary data.</text>
</comment>
<dbReference type="Proteomes" id="UP001389717">
    <property type="component" value="Unassembled WGS sequence"/>
</dbReference>
<evidence type="ECO:0000313" key="4">
    <source>
        <dbReference type="Proteomes" id="UP001389717"/>
    </source>
</evidence>
<dbReference type="GO" id="GO:0008168">
    <property type="term" value="F:methyltransferase activity"/>
    <property type="evidence" value="ECO:0007669"/>
    <property type="project" value="UniProtKB-KW"/>
</dbReference>
<accession>A0ABU9K660</accession>
<feature type="domain" description="HIT" evidence="2">
    <location>
        <begin position="19"/>
        <end position="124"/>
    </location>
</feature>
<dbReference type="InterPro" id="IPR036265">
    <property type="entry name" value="HIT-like_sf"/>
</dbReference>
<sequence length="159" mass="18236">MFNPLNIKEGNKLSIDHCLGCRLANNKEKVYLIYETEDLSCILDHDPYNTGHVIILPKQHIEEGVEFTEEMSISVMRASQILSKTLNALYKPDGITICQNGGVFSELTHYHMHVVPRYIGQNFADFYQEGEALQEPDEPFEVTTEKMKSYIESLTAKEY</sequence>
<name>A0ABU9K660_9BACI</name>
<protein>
    <submittedName>
        <fullName evidence="3">HIT family protein</fullName>
        <ecNumber evidence="3">2.1.1.-</ecNumber>
    </submittedName>
</protein>
<keyword evidence="3" id="KW-0808">Transferase</keyword>
<dbReference type="InterPro" id="IPR052908">
    <property type="entry name" value="AP-4-A_phosphorylase"/>
</dbReference>
<reference evidence="3 4" key="1">
    <citation type="submission" date="2024-04" db="EMBL/GenBank/DDBJ databases">
        <title>Bacillus oryzaecorticis sp. nov., a moderately halophilic bacterium isolated from rice husks.</title>
        <authorList>
            <person name="Zhu H.-S."/>
        </authorList>
    </citation>
    <scope>NUCLEOTIDE SEQUENCE [LARGE SCALE GENOMIC DNA]</scope>
    <source>
        <strain evidence="3 4">ZC255</strain>
    </source>
</reference>
<gene>
    <name evidence="3" type="ORF">AAEO50_04350</name>
</gene>
<keyword evidence="4" id="KW-1185">Reference proteome</keyword>
<dbReference type="PANTHER" id="PTHR42997:SF1">
    <property type="entry name" value="AP-4-A PHOSPHORYLASE"/>
    <property type="match status" value="1"/>
</dbReference>
<evidence type="ECO:0000256" key="1">
    <source>
        <dbReference type="PROSITE-ProRule" id="PRU00464"/>
    </source>
</evidence>
<dbReference type="InterPro" id="IPR011146">
    <property type="entry name" value="HIT-like"/>
</dbReference>
<proteinExistence type="predicted"/>
<dbReference type="EC" id="2.1.1.-" evidence="3"/>
<feature type="short sequence motif" description="Histidine triad motif" evidence="1">
    <location>
        <begin position="109"/>
        <end position="113"/>
    </location>
</feature>
<organism evidence="3 4">
    <name type="scientific">Rossellomorea oryzaecorticis</name>
    <dbReference type="NCBI Taxonomy" id="1396505"/>
    <lineage>
        <taxon>Bacteria</taxon>
        <taxon>Bacillati</taxon>
        <taxon>Bacillota</taxon>
        <taxon>Bacilli</taxon>
        <taxon>Bacillales</taxon>
        <taxon>Bacillaceae</taxon>
        <taxon>Rossellomorea</taxon>
    </lineage>
</organism>
<evidence type="ECO:0000259" key="2">
    <source>
        <dbReference type="PROSITE" id="PS51084"/>
    </source>
</evidence>
<keyword evidence="3" id="KW-0489">Methyltransferase</keyword>
<dbReference type="GO" id="GO:0032259">
    <property type="term" value="P:methylation"/>
    <property type="evidence" value="ECO:0007669"/>
    <property type="project" value="UniProtKB-KW"/>
</dbReference>
<evidence type="ECO:0000313" key="3">
    <source>
        <dbReference type="EMBL" id="MEL3971503.1"/>
    </source>
</evidence>
<dbReference type="SUPFAM" id="SSF54197">
    <property type="entry name" value="HIT-like"/>
    <property type="match status" value="1"/>
</dbReference>